<keyword evidence="1" id="KW-0732">Signal</keyword>
<dbReference type="PANTHER" id="PTHR22801">
    <property type="entry name" value="LITHOSTATHINE"/>
    <property type="match status" value="1"/>
</dbReference>
<comment type="caution">
    <text evidence="3">The sequence shown here is derived from an EMBL/GenBank/DDBJ whole genome shotgun (WGS) entry which is preliminary data.</text>
</comment>
<dbReference type="CDD" id="cd00037">
    <property type="entry name" value="CLECT"/>
    <property type="match status" value="1"/>
</dbReference>
<protein>
    <recommendedName>
        <fullName evidence="2">C-type lectin domain-containing protein</fullName>
    </recommendedName>
</protein>
<dbReference type="InterPro" id="IPR050801">
    <property type="entry name" value="Ca-Dep_Lectins_ImmuneDev"/>
</dbReference>
<dbReference type="Pfam" id="PF00059">
    <property type="entry name" value="Lectin_C"/>
    <property type="match status" value="1"/>
</dbReference>
<evidence type="ECO:0000259" key="2">
    <source>
        <dbReference type="PROSITE" id="PS50041"/>
    </source>
</evidence>
<dbReference type="InterPro" id="IPR016186">
    <property type="entry name" value="C-type_lectin-like/link_sf"/>
</dbReference>
<keyword evidence="4" id="KW-1185">Reference proteome</keyword>
<dbReference type="AlphaFoldDB" id="A0AAN9Z0N1"/>
<dbReference type="PROSITE" id="PS50041">
    <property type="entry name" value="C_TYPE_LECTIN_2"/>
    <property type="match status" value="1"/>
</dbReference>
<dbReference type="PANTHER" id="PTHR22801:SF63">
    <property type="entry name" value="C-TYPE LECTIN DOMAIN-CONTAINING PROTEIN"/>
    <property type="match status" value="1"/>
</dbReference>
<sequence>MAQDTFSFLIFTLLAWKAATSSGQESVFGVDRTNNTAGSESPFLEAAGDGQQCPAVCPACPATPGCPACPNAPPCPRRIPPGYTQHGSLGYYKMHYELRTWPEAKAACEREGGYLAVLNSQEEANLAGSFLQRYNIVAHLLVGFFDVTKNGTYITVLNEPLSSTGYEEWASSEPNDVGRENCGSYFPNEGLNDEDCNVAKAFLCELFA</sequence>
<dbReference type="InterPro" id="IPR001304">
    <property type="entry name" value="C-type_lectin-like"/>
</dbReference>
<gene>
    <name evidence="3" type="ORF">R5R35_010549</name>
</gene>
<dbReference type="SUPFAM" id="SSF56436">
    <property type="entry name" value="C-type lectin-like"/>
    <property type="match status" value="1"/>
</dbReference>
<accession>A0AAN9Z0N1</accession>
<evidence type="ECO:0000313" key="4">
    <source>
        <dbReference type="Proteomes" id="UP001378592"/>
    </source>
</evidence>
<name>A0AAN9Z0N1_9ORTH</name>
<dbReference type="EMBL" id="JAZDUA010000491">
    <property type="protein sequence ID" value="KAK7791871.1"/>
    <property type="molecule type" value="Genomic_DNA"/>
</dbReference>
<dbReference type="InterPro" id="IPR016187">
    <property type="entry name" value="CTDL_fold"/>
</dbReference>
<dbReference type="Proteomes" id="UP001378592">
    <property type="component" value="Unassembled WGS sequence"/>
</dbReference>
<dbReference type="Gene3D" id="3.10.100.10">
    <property type="entry name" value="Mannose-Binding Protein A, subunit A"/>
    <property type="match status" value="1"/>
</dbReference>
<reference evidence="3 4" key="1">
    <citation type="submission" date="2024-03" db="EMBL/GenBank/DDBJ databases">
        <title>The genome assembly and annotation of the cricket Gryllus longicercus Weissman &amp; Gray.</title>
        <authorList>
            <person name="Szrajer S."/>
            <person name="Gray D."/>
            <person name="Ylla G."/>
        </authorList>
    </citation>
    <scope>NUCLEOTIDE SEQUENCE [LARGE SCALE GENOMIC DNA]</scope>
    <source>
        <strain evidence="3">DAG 2021-001</strain>
        <tissue evidence="3">Whole body minus gut</tissue>
    </source>
</reference>
<organism evidence="3 4">
    <name type="scientific">Gryllus longicercus</name>
    <dbReference type="NCBI Taxonomy" id="2509291"/>
    <lineage>
        <taxon>Eukaryota</taxon>
        <taxon>Metazoa</taxon>
        <taxon>Ecdysozoa</taxon>
        <taxon>Arthropoda</taxon>
        <taxon>Hexapoda</taxon>
        <taxon>Insecta</taxon>
        <taxon>Pterygota</taxon>
        <taxon>Neoptera</taxon>
        <taxon>Polyneoptera</taxon>
        <taxon>Orthoptera</taxon>
        <taxon>Ensifera</taxon>
        <taxon>Gryllidea</taxon>
        <taxon>Grylloidea</taxon>
        <taxon>Gryllidae</taxon>
        <taxon>Gryllinae</taxon>
        <taxon>Gryllus</taxon>
    </lineage>
</organism>
<proteinExistence type="predicted"/>
<evidence type="ECO:0000313" key="3">
    <source>
        <dbReference type="EMBL" id="KAK7791871.1"/>
    </source>
</evidence>
<dbReference type="SMART" id="SM00034">
    <property type="entry name" value="CLECT"/>
    <property type="match status" value="1"/>
</dbReference>
<feature type="chain" id="PRO_5042842458" description="C-type lectin domain-containing protein" evidence="1">
    <location>
        <begin position="24"/>
        <end position="208"/>
    </location>
</feature>
<evidence type="ECO:0000256" key="1">
    <source>
        <dbReference type="SAM" id="SignalP"/>
    </source>
</evidence>
<feature type="domain" description="C-type lectin" evidence="2">
    <location>
        <begin position="92"/>
        <end position="205"/>
    </location>
</feature>
<feature type="signal peptide" evidence="1">
    <location>
        <begin position="1"/>
        <end position="23"/>
    </location>
</feature>